<proteinExistence type="predicted"/>
<dbReference type="InterPro" id="IPR012292">
    <property type="entry name" value="Globin/Proto"/>
</dbReference>
<dbReference type="RefSeq" id="WP_406648561.1">
    <property type="nucleotide sequence ID" value="NZ_CP123584.1"/>
</dbReference>
<name>A0ABZ2XVA7_9RHOB</name>
<evidence type="ECO:0000313" key="1">
    <source>
        <dbReference type="EMBL" id="WZK90050.1"/>
    </source>
</evidence>
<dbReference type="SUPFAM" id="SSF46458">
    <property type="entry name" value="Globin-like"/>
    <property type="match status" value="1"/>
</dbReference>
<dbReference type="CDD" id="cd08916">
    <property type="entry name" value="TrHb3_P"/>
    <property type="match status" value="1"/>
</dbReference>
<dbReference type="EMBL" id="CP123584">
    <property type="protein sequence ID" value="WZK90050.1"/>
    <property type="molecule type" value="Genomic_DNA"/>
</dbReference>
<protein>
    <submittedName>
        <fullName evidence="1">Group III truncated hemoglobin</fullName>
    </submittedName>
</protein>
<keyword evidence="2" id="KW-1185">Reference proteome</keyword>
<evidence type="ECO:0000313" key="2">
    <source>
        <dbReference type="Proteomes" id="UP001623232"/>
    </source>
</evidence>
<gene>
    <name evidence="1" type="ORF">QEZ52_05760</name>
</gene>
<sequence>MTHPATDTPPNPLRKFDITGDEIDRVVGVFYARIRTHPTLGPVFAAHIGDWPSHEAKIAGFWRNAILREGSYNGNPMRVHVSTPEIQASHFPMWLDLFCEVLNAELPAEIAVRWDALARRIGEGFRMGVVSMRQPKDAPPTLF</sequence>
<accession>A0ABZ2XVA7</accession>
<dbReference type="InterPro" id="IPR009050">
    <property type="entry name" value="Globin-like_sf"/>
</dbReference>
<organism evidence="1 2">
    <name type="scientific">Aliisedimentitalea scapharcae</name>
    <dbReference type="NCBI Taxonomy" id="1524259"/>
    <lineage>
        <taxon>Bacteria</taxon>
        <taxon>Pseudomonadati</taxon>
        <taxon>Pseudomonadota</taxon>
        <taxon>Alphaproteobacteria</taxon>
        <taxon>Rhodobacterales</taxon>
        <taxon>Roseobacteraceae</taxon>
        <taxon>Aliisedimentitalea</taxon>
    </lineage>
</organism>
<reference evidence="1 2" key="1">
    <citation type="submission" date="2023-04" db="EMBL/GenBank/DDBJ databases">
        <title>Complete genome sequence of Alisedimentitalea scapharcae.</title>
        <authorList>
            <person name="Rong J.-C."/>
            <person name="Yi M.-L."/>
            <person name="Zhao Q."/>
        </authorList>
    </citation>
    <scope>NUCLEOTIDE SEQUENCE [LARGE SCALE GENOMIC DNA]</scope>
    <source>
        <strain evidence="1 2">KCTC 42119</strain>
    </source>
</reference>
<dbReference type="Proteomes" id="UP001623232">
    <property type="component" value="Chromosome"/>
</dbReference>
<dbReference type="Gene3D" id="1.10.490.10">
    <property type="entry name" value="Globins"/>
    <property type="match status" value="1"/>
</dbReference>